<accession>A0A9Q0R171</accession>
<comment type="caution">
    <text evidence="8">The sequence shown here is derived from an EMBL/GenBank/DDBJ whole genome shotgun (WGS) entry which is preliminary data.</text>
</comment>
<dbReference type="GO" id="GO:0017172">
    <property type="term" value="F:cysteine dioxygenase activity"/>
    <property type="evidence" value="ECO:0007669"/>
    <property type="project" value="UniProtKB-EC"/>
</dbReference>
<evidence type="ECO:0000313" key="8">
    <source>
        <dbReference type="EMBL" id="KAJ4979155.1"/>
    </source>
</evidence>
<dbReference type="SUPFAM" id="SSF51182">
    <property type="entry name" value="RmlC-like cupins"/>
    <property type="match status" value="1"/>
</dbReference>
<evidence type="ECO:0000256" key="2">
    <source>
        <dbReference type="ARBA" id="ARBA00006622"/>
    </source>
</evidence>
<dbReference type="Gene3D" id="2.60.120.10">
    <property type="entry name" value="Jelly Rolls"/>
    <property type="match status" value="1"/>
</dbReference>
<sequence length="273" mass="30363">MTMEVGLIEKKRKGVDRVNKIVNKKKRCTTTKKPHGMVLQKLFDSCKQVFKGPDTVPLPQDVEKLRQILNRMKPEDVGLSRDLPFFEPKSVLEWTPRVSSSTIYSCKNFSLCLFFLPIAAVIPLHNHPGMTVFSKLLLGSMHIKSYDWADPFESVSPMPSSNVRLARLKANSVFTAPCHTSVLYPTSGGNIHAFTAVTPCAVLDVLGPPLSKEDGRECTYYRDLPYCSGSDGSAGEPEEGDGCYGLLEEIDMPKDSQMERVEYLGPQIIDTVC</sequence>
<dbReference type="EC" id="1.13.11.20" evidence="3"/>
<dbReference type="AlphaFoldDB" id="A0A9Q0R171"/>
<comment type="similarity">
    <text evidence="2">Belongs to the cysteine dioxygenase family.</text>
</comment>
<comment type="cofactor">
    <cofactor evidence="1">
        <name>Fe(2+)</name>
        <dbReference type="ChEBI" id="CHEBI:29033"/>
    </cofactor>
</comment>
<comment type="catalytic activity">
    <reaction evidence="7">
        <text>L-cysteine + O2 = 3-sulfino-L-alanine + H(+)</text>
        <dbReference type="Rhea" id="RHEA:20441"/>
        <dbReference type="ChEBI" id="CHEBI:15378"/>
        <dbReference type="ChEBI" id="CHEBI:15379"/>
        <dbReference type="ChEBI" id="CHEBI:35235"/>
        <dbReference type="ChEBI" id="CHEBI:61085"/>
        <dbReference type="EC" id="1.13.11.20"/>
    </reaction>
    <physiologicalReaction direction="left-to-right" evidence="7">
        <dbReference type="Rhea" id="RHEA:20442"/>
    </physiologicalReaction>
</comment>
<dbReference type="InterPro" id="IPR014710">
    <property type="entry name" value="RmlC-like_jellyroll"/>
</dbReference>
<reference evidence="8" key="1">
    <citation type="journal article" date="2023" name="Plant J.">
        <title>The genome of the king protea, Protea cynaroides.</title>
        <authorList>
            <person name="Chang J."/>
            <person name="Duong T.A."/>
            <person name="Schoeman C."/>
            <person name="Ma X."/>
            <person name="Roodt D."/>
            <person name="Barker N."/>
            <person name="Li Z."/>
            <person name="Van de Peer Y."/>
            <person name="Mizrachi E."/>
        </authorList>
    </citation>
    <scope>NUCLEOTIDE SEQUENCE</scope>
    <source>
        <tissue evidence="8">Young leaves</tissue>
    </source>
</reference>
<dbReference type="CDD" id="cd20289">
    <property type="entry name" value="cupin_ADO"/>
    <property type="match status" value="1"/>
</dbReference>
<dbReference type="Pfam" id="PF07847">
    <property type="entry name" value="PCO_ADO"/>
    <property type="match status" value="1"/>
</dbReference>
<dbReference type="PANTHER" id="PTHR22966">
    <property type="entry name" value="2-AMINOETHANETHIOL DIOXYGENASE"/>
    <property type="match status" value="1"/>
</dbReference>
<name>A0A9Q0R171_9MAGN</name>
<dbReference type="OrthoDB" id="271433at2759"/>
<gene>
    <name evidence="8" type="ORF">NE237_009935</name>
</gene>
<evidence type="ECO:0000256" key="3">
    <source>
        <dbReference type="ARBA" id="ARBA00013133"/>
    </source>
</evidence>
<evidence type="ECO:0000256" key="6">
    <source>
        <dbReference type="ARBA" id="ARBA00023004"/>
    </source>
</evidence>
<keyword evidence="5" id="KW-0560">Oxidoreductase</keyword>
<dbReference type="GO" id="GO:0046872">
    <property type="term" value="F:metal ion binding"/>
    <property type="evidence" value="ECO:0007669"/>
    <property type="project" value="UniProtKB-KW"/>
</dbReference>
<evidence type="ECO:0000256" key="7">
    <source>
        <dbReference type="ARBA" id="ARBA00024284"/>
    </source>
</evidence>
<dbReference type="EMBL" id="JAMYWD010000002">
    <property type="protein sequence ID" value="KAJ4979155.1"/>
    <property type="molecule type" value="Genomic_DNA"/>
</dbReference>
<dbReference type="Proteomes" id="UP001141806">
    <property type="component" value="Unassembled WGS sequence"/>
</dbReference>
<organism evidence="8 9">
    <name type="scientific">Protea cynaroides</name>
    <dbReference type="NCBI Taxonomy" id="273540"/>
    <lineage>
        <taxon>Eukaryota</taxon>
        <taxon>Viridiplantae</taxon>
        <taxon>Streptophyta</taxon>
        <taxon>Embryophyta</taxon>
        <taxon>Tracheophyta</taxon>
        <taxon>Spermatophyta</taxon>
        <taxon>Magnoliopsida</taxon>
        <taxon>Proteales</taxon>
        <taxon>Proteaceae</taxon>
        <taxon>Protea</taxon>
    </lineage>
</organism>
<evidence type="ECO:0000256" key="4">
    <source>
        <dbReference type="ARBA" id="ARBA00022723"/>
    </source>
</evidence>
<protein>
    <recommendedName>
        <fullName evidence="3">cysteine dioxygenase</fullName>
        <ecNumber evidence="3">1.13.11.20</ecNumber>
    </recommendedName>
</protein>
<evidence type="ECO:0000313" key="9">
    <source>
        <dbReference type="Proteomes" id="UP001141806"/>
    </source>
</evidence>
<dbReference type="GO" id="GO:0070483">
    <property type="term" value="P:detection of hypoxia"/>
    <property type="evidence" value="ECO:0007669"/>
    <property type="project" value="UniProtKB-ARBA"/>
</dbReference>
<keyword evidence="4" id="KW-0479">Metal-binding</keyword>
<proteinExistence type="inferred from homology"/>
<evidence type="ECO:0000256" key="1">
    <source>
        <dbReference type="ARBA" id="ARBA00001954"/>
    </source>
</evidence>
<keyword evidence="6" id="KW-0408">Iron</keyword>
<dbReference type="InterPro" id="IPR011051">
    <property type="entry name" value="RmlC_Cupin_sf"/>
</dbReference>
<evidence type="ECO:0000256" key="5">
    <source>
        <dbReference type="ARBA" id="ARBA00023002"/>
    </source>
</evidence>
<keyword evidence="9" id="KW-1185">Reference proteome</keyword>
<dbReference type="PANTHER" id="PTHR22966:SF63">
    <property type="entry name" value="CYSTEINE DIOXYGENASE"/>
    <property type="match status" value="1"/>
</dbReference>
<dbReference type="InterPro" id="IPR012864">
    <property type="entry name" value="PCO/ADO"/>
</dbReference>